<dbReference type="RefSeq" id="WP_157623965.1">
    <property type="nucleotide sequence ID" value="NZ_JBHEZZ010000012.1"/>
</dbReference>
<dbReference type="PANTHER" id="PTHR10357:SF179">
    <property type="entry name" value="NEUTRAL AND BASIC AMINO ACID TRANSPORT PROTEIN RBAT"/>
    <property type="match status" value="1"/>
</dbReference>
<dbReference type="PANTHER" id="PTHR10357">
    <property type="entry name" value="ALPHA-AMYLASE FAMILY MEMBER"/>
    <property type="match status" value="1"/>
</dbReference>
<keyword evidence="3" id="KW-0378">Hydrolase</keyword>
<protein>
    <submittedName>
        <fullName evidence="3">Glycoside hydrolase family 13 protein</fullName>
        <ecNumber evidence="3">3.2.1.-</ecNumber>
    </submittedName>
</protein>
<dbReference type="Proteomes" id="UP001592528">
    <property type="component" value="Unassembled WGS sequence"/>
</dbReference>
<feature type="domain" description="Glycosyl hydrolase family 13 catalytic" evidence="2">
    <location>
        <begin position="28"/>
        <end position="427"/>
    </location>
</feature>
<dbReference type="InterPro" id="IPR006047">
    <property type="entry name" value="GH13_cat_dom"/>
</dbReference>
<dbReference type="CDD" id="cd11332">
    <property type="entry name" value="AmyAc_OligoGlu_TS"/>
    <property type="match status" value="1"/>
</dbReference>
<accession>A0ABV6UR64</accession>
<dbReference type="EC" id="3.2.1.-" evidence="3"/>
<name>A0ABV6UR64_9ACTN</name>
<comment type="caution">
    <text evidence="3">The sequence shown here is derived from an EMBL/GenBank/DDBJ whole genome shotgun (WGS) entry which is preliminary data.</text>
</comment>
<dbReference type="GO" id="GO:0016798">
    <property type="term" value="F:hydrolase activity, acting on glycosyl bonds"/>
    <property type="evidence" value="ECO:0007669"/>
    <property type="project" value="UniProtKB-KW"/>
</dbReference>
<dbReference type="Pfam" id="PF00128">
    <property type="entry name" value="Alpha-amylase"/>
    <property type="match status" value="1"/>
</dbReference>
<dbReference type="Gene3D" id="3.90.400.10">
    <property type="entry name" value="Oligo-1,6-glucosidase, Domain 2"/>
    <property type="match status" value="1"/>
</dbReference>
<keyword evidence="3" id="KW-0326">Glycosidase</keyword>
<gene>
    <name evidence="3" type="ORF">ACEZDJ_21910</name>
</gene>
<dbReference type="SMART" id="SM00642">
    <property type="entry name" value="Aamy"/>
    <property type="match status" value="1"/>
</dbReference>
<dbReference type="InterPro" id="IPR045857">
    <property type="entry name" value="O16G_dom_2"/>
</dbReference>
<reference evidence="3 4" key="1">
    <citation type="submission" date="2024-09" db="EMBL/GenBank/DDBJ databases">
        <authorList>
            <person name="Lee S.D."/>
        </authorList>
    </citation>
    <scope>NUCLEOTIDE SEQUENCE [LARGE SCALE GENOMIC DNA]</scope>
    <source>
        <strain evidence="3 4">N1-5</strain>
    </source>
</reference>
<dbReference type="EMBL" id="JBHEZZ010000012">
    <property type="protein sequence ID" value="MFC1403952.1"/>
    <property type="molecule type" value="Genomic_DNA"/>
</dbReference>
<dbReference type="SUPFAM" id="SSF51445">
    <property type="entry name" value="(Trans)glycosidases"/>
    <property type="match status" value="1"/>
</dbReference>
<evidence type="ECO:0000259" key="2">
    <source>
        <dbReference type="SMART" id="SM00642"/>
    </source>
</evidence>
<sequence>MEETTLTDQVAEQVTETQPWWRGAAIFQVYPRSFMDGNGDGTGDVAGIRSRLPYLVELGVDALWISPWYVSPLADGGYDIADYRDIDPAFGTLAEAEALIAEGHELGLRTIVDLVPNHCSDQHPWFRAALAAAPGSAERALFHFSPGRGPGGDLPPNDWQAHFGGSAWQRTTDAEGRPGEWYLHMFAPEQPDWNWDNPAVRAEFESILRFWLDRGVDGFRIDVTDHLVKEQGLPHSAGHHGRPDPWRDQEGVHEIYRSWRAITDSYPGERMFVAELWENNPARFARYLRPDELQTAFNFPLLKSGWDAAELRGVIDDTLSAHALVGAPPTWVLSNHDTTRHVTRYGRADTTYDFDRAGRFGRPVDLDLGTRRARAAALLTFALPGGVYVYQGDELGLWEVEDIPDELRQDPTWLRSGHVDRGRDGCRVPIPWSGTGRPFGFSAGDGDAPPWLDVQPAAWKEHTAAAESGVAGSHLELYRAGLRLRRAEPGLGDGPMAWLPSAPEVLDFTRPGGFRCVVNLGPTPVALPGQVELLLASGPLDGELLPTDTAVWLRQAG</sequence>
<dbReference type="InterPro" id="IPR017853">
    <property type="entry name" value="GH"/>
</dbReference>
<organism evidence="3 4">
    <name type="scientific">Streptacidiphilus cavernicola</name>
    <dbReference type="NCBI Taxonomy" id="3342716"/>
    <lineage>
        <taxon>Bacteria</taxon>
        <taxon>Bacillati</taxon>
        <taxon>Actinomycetota</taxon>
        <taxon>Actinomycetes</taxon>
        <taxon>Kitasatosporales</taxon>
        <taxon>Streptomycetaceae</taxon>
        <taxon>Streptacidiphilus</taxon>
    </lineage>
</organism>
<comment type="similarity">
    <text evidence="1">Belongs to the glycosyl hydrolase 13 family.</text>
</comment>
<proteinExistence type="inferred from homology"/>
<dbReference type="Gene3D" id="3.20.20.80">
    <property type="entry name" value="Glycosidases"/>
    <property type="match status" value="1"/>
</dbReference>
<evidence type="ECO:0000313" key="3">
    <source>
        <dbReference type="EMBL" id="MFC1403952.1"/>
    </source>
</evidence>
<evidence type="ECO:0000256" key="1">
    <source>
        <dbReference type="ARBA" id="ARBA00008061"/>
    </source>
</evidence>
<evidence type="ECO:0000313" key="4">
    <source>
        <dbReference type="Proteomes" id="UP001592528"/>
    </source>
</evidence>
<keyword evidence="4" id="KW-1185">Reference proteome</keyword>